<dbReference type="OrthoDB" id="1378933at2"/>
<evidence type="ECO:0000313" key="3">
    <source>
        <dbReference type="Proteomes" id="UP000268372"/>
    </source>
</evidence>
<proteinExistence type="predicted"/>
<name>A0A3P1B7C0_9FLAO</name>
<feature type="compositionally biased region" description="Low complexity" evidence="1">
    <location>
        <begin position="30"/>
        <end position="43"/>
    </location>
</feature>
<feature type="region of interest" description="Disordered" evidence="1">
    <location>
        <begin position="23"/>
        <end position="43"/>
    </location>
</feature>
<dbReference type="EMBL" id="RQTJ01000003">
    <property type="protein sequence ID" value="RRA96493.1"/>
    <property type="molecule type" value="Genomic_DNA"/>
</dbReference>
<gene>
    <name evidence="2" type="ORF">EG242_02535</name>
</gene>
<evidence type="ECO:0000256" key="1">
    <source>
        <dbReference type="SAM" id="MobiDB-lite"/>
    </source>
</evidence>
<accession>A0A3P1B7C0</accession>
<dbReference type="AlphaFoldDB" id="A0A3P1B7C0"/>
<sequence length="337" mass="37134">MGGVIALTLTACTTDSVFYDVDNPNNSSQTANGNNGGMTTNSYTGDAANPDGYGSHWDIFRHVEMYYHYENTTEYSGTPATRLEFVVTPYIGLAYSDNDVNDDTFFDMSSSLPEGDFINMASQYPNMFLPTDNEIGNFVPANPITISGLATPLWGNTALRVFSLDHCHVIGPLAPVYHNPNGIFFDISSPPVPYQTSTTLEQDFLSKYGKVFFYYWEARDPATFAVIHSGYVTPYCDTNRATYWQDTNVPASNLPGIASGTARLYENIRCNDTNNPSHELVLETDTYPSETVFTHPGTGEEYRVSIETFRSGYYPYGPGVGGISMGGTISTLKLELN</sequence>
<reference evidence="2 3" key="1">
    <citation type="submission" date="2018-11" db="EMBL/GenBank/DDBJ databases">
        <title>Flavobacterium sp. nov., YIM 102796 draft genome.</title>
        <authorList>
            <person name="Li G."/>
            <person name="Jiang Y."/>
        </authorList>
    </citation>
    <scope>NUCLEOTIDE SEQUENCE [LARGE SCALE GENOMIC DNA]</scope>
    <source>
        <strain evidence="2 3">YIM 102796</strain>
    </source>
</reference>
<evidence type="ECO:0008006" key="4">
    <source>
        <dbReference type="Google" id="ProtNLM"/>
    </source>
</evidence>
<dbReference type="Proteomes" id="UP000268372">
    <property type="component" value="Unassembled WGS sequence"/>
</dbReference>
<dbReference type="RefSeq" id="WP_124898348.1">
    <property type="nucleotide sequence ID" value="NZ_RQTJ01000003.1"/>
</dbReference>
<organism evidence="2 3">
    <name type="scientific">Paenimyroides viscosum</name>
    <dbReference type="NCBI Taxonomy" id="2488729"/>
    <lineage>
        <taxon>Bacteria</taxon>
        <taxon>Pseudomonadati</taxon>
        <taxon>Bacteroidota</taxon>
        <taxon>Flavobacteriia</taxon>
        <taxon>Flavobacteriales</taxon>
        <taxon>Flavobacteriaceae</taxon>
        <taxon>Paenimyroides</taxon>
    </lineage>
</organism>
<keyword evidence="3" id="KW-1185">Reference proteome</keyword>
<protein>
    <recommendedName>
        <fullName evidence="4">Lipoprotein</fullName>
    </recommendedName>
</protein>
<evidence type="ECO:0000313" key="2">
    <source>
        <dbReference type="EMBL" id="RRA96493.1"/>
    </source>
</evidence>
<comment type="caution">
    <text evidence="2">The sequence shown here is derived from an EMBL/GenBank/DDBJ whole genome shotgun (WGS) entry which is preliminary data.</text>
</comment>